<evidence type="ECO:0000313" key="2">
    <source>
        <dbReference type="Proteomes" id="UP000242699"/>
    </source>
</evidence>
<proteinExistence type="predicted"/>
<accession>A0A2T2WVH3</accession>
<organism evidence="1 2">
    <name type="scientific">Sulfobacillus benefaciens</name>
    <dbReference type="NCBI Taxonomy" id="453960"/>
    <lineage>
        <taxon>Bacteria</taxon>
        <taxon>Bacillati</taxon>
        <taxon>Bacillota</taxon>
        <taxon>Clostridia</taxon>
        <taxon>Eubacteriales</taxon>
        <taxon>Clostridiales Family XVII. Incertae Sedis</taxon>
        <taxon>Sulfobacillus</taxon>
    </lineage>
</organism>
<reference evidence="1 2" key="1">
    <citation type="journal article" date="2014" name="BMC Genomics">
        <title>Comparison of environmental and isolate Sulfobacillus genomes reveals diverse carbon, sulfur, nitrogen, and hydrogen metabolisms.</title>
        <authorList>
            <person name="Justice N.B."/>
            <person name="Norman A."/>
            <person name="Brown C.T."/>
            <person name="Singh A."/>
            <person name="Thomas B.C."/>
            <person name="Banfield J.F."/>
        </authorList>
    </citation>
    <scope>NUCLEOTIDE SEQUENCE [LARGE SCALE GENOMIC DNA]</scope>
    <source>
        <strain evidence="1">AMDSBA1</strain>
    </source>
</reference>
<gene>
    <name evidence="1" type="ORF">C7B43_14420</name>
</gene>
<name>A0A2T2WVH3_9FIRM</name>
<evidence type="ECO:0000313" key="1">
    <source>
        <dbReference type="EMBL" id="PSR26230.1"/>
    </source>
</evidence>
<dbReference type="EMBL" id="PXYT01000039">
    <property type="protein sequence ID" value="PSR26230.1"/>
    <property type="molecule type" value="Genomic_DNA"/>
</dbReference>
<dbReference type="AlphaFoldDB" id="A0A2T2WVH3"/>
<protein>
    <submittedName>
        <fullName evidence="1">Uncharacterized protein</fullName>
    </submittedName>
</protein>
<dbReference type="Proteomes" id="UP000242699">
    <property type="component" value="Unassembled WGS sequence"/>
</dbReference>
<comment type="caution">
    <text evidence="1">The sequence shown here is derived from an EMBL/GenBank/DDBJ whole genome shotgun (WGS) entry which is preliminary data.</text>
</comment>
<sequence>MKIEEQGDPWIRTRVSLPSVPFSGPVQLAPGWPPEPIWEAVSTLAKIYPFLPQIKIDRVTREHTPNSRRMWLSYIRKAIYPGEGPGLARLSTQAPHTTHSCGYYSHPPMKPRFLTPHWSMECATAF</sequence>